<dbReference type="GO" id="GO:0006355">
    <property type="term" value="P:regulation of DNA-templated transcription"/>
    <property type="evidence" value="ECO:0007669"/>
    <property type="project" value="InterPro"/>
</dbReference>
<name>A0A0S4L9H3_9BACT</name>
<dbReference type="FunFam" id="1.10.10.10:FF:000005">
    <property type="entry name" value="Two-component system response regulator"/>
    <property type="match status" value="1"/>
</dbReference>
<evidence type="ECO:0000256" key="7">
    <source>
        <dbReference type="PROSITE-ProRule" id="PRU01091"/>
    </source>
</evidence>
<dbReference type="Gene3D" id="1.10.10.10">
    <property type="entry name" value="Winged helix-like DNA-binding domain superfamily/Winged helix DNA-binding domain"/>
    <property type="match status" value="1"/>
</dbReference>
<dbReference type="PANTHER" id="PTHR48111:SF22">
    <property type="entry name" value="REGULATOR OF RPOS"/>
    <property type="match status" value="1"/>
</dbReference>
<keyword evidence="5" id="KW-0804">Transcription</keyword>
<feature type="DNA-binding region" description="OmpR/PhoB-type" evidence="7">
    <location>
        <begin position="124"/>
        <end position="222"/>
    </location>
</feature>
<keyword evidence="1 6" id="KW-0597">Phosphoprotein</keyword>
<feature type="modified residue" description="4-aspartylphosphate" evidence="6">
    <location>
        <position position="51"/>
    </location>
</feature>
<dbReference type="Proteomes" id="UP000198736">
    <property type="component" value="Unassembled WGS sequence"/>
</dbReference>
<evidence type="ECO:0000256" key="5">
    <source>
        <dbReference type="ARBA" id="ARBA00023163"/>
    </source>
</evidence>
<dbReference type="Pfam" id="PF00072">
    <property type="entry name" value="Response_reg"/>
    <property type="match status" value="1"/>
</dbReference>
<dbReference type="InterPro" id="IPR011006">
    <property type="entry name" value="CheY-like_superfamily"/>
</dbReference>
<keyword evidence="3" id="KW-0805">Transcription regulation</keyword>
<dbReference type="Pfam" id="PF00486">
    <property type="entry name" value="Trans_reg_C"/>
    <property type="match status" value="1"/>
</dbReference>
<dbReference type="PANTHER" id="PTHR48111">
    <property type="entry name" value="REGULATOR OF RPOS"/>
    <property type="match status" value="1"/>
</dbReference>
<dbReference type="InterPro" id="IPR036388">
    <property type="entry name" value="WH-like_DNA-bd_sf"/>
</dbReference>
<sequence>MRVLVIEDETKVGCFIKRALEEESYAVDLCEDGAKGLEMALATNYDLLVVDVMLPSMSGLDVLKNIRRERIHTPVLILSAQSQIDQRVKGLDAGADDYLTKPFAIDELLARVRALLRRGASENPGILQVDDLMLNPATRDVTRGGQRIDLTLKEYALLEYLMRHTGRVLTRPMISEHVWNQDFDTFTNVIDVYVNYLRNKIDRGRTKKLIHTIRGSGYMLKAD</sequence>
<accession>A0A0S4L9H3</accession>
<feature type="domain" description="OmpR/PhoB-type" evidence="9">
    <location>
        <begin position="124"/>
        <end position="222"/>
    </location>
</feature>
<keyword evidence="11" id="KW-1185">Reference proteome</keyword>
<dbReference type="FunFam" id="3.40.50.2300:FF:000002">
    <property type="entry name" value="DNA-binding response regulator PhoP"/>
    <property type="match status" value="1"/>
</dbReference>
<proteinExistence type="predicted"/>
<dbReference type="Gene3D" id="3.40.50.2300">
    <property type="match status" value="1"/>
</dbReference>
<evidence type="ECO:0000313" key="10">
    <source>
        <dbReference type="EMBL" id="CUS33855.1"/>
    </source>
</evidence>
<protein>
    <submittedName>
        <fullName evidence="10">Transcriptional regulatory protein CusR</fullName>
    </submittedName>
</protein>
<evidence type="ECO:0000256" key="4">
    <source>
        <dbReference type="ARBA" id="ARBA00023125"/>
    </source>
</evidence>
<keyword evidence="4 7" id="KW-0238">DNA-binding</keyword>
<evidence type="ECO:0000259" key="9">
    <source>
        <dbReference type="PROSITE" id="PS51755"/>
    </source>
</evidence>
<dbReference type="PROSITE" id="PS51755">
    <property type="entry name" value="OMPR_PHOB"/>
    <property type="match status" value="1"/>
</dbReference>
<evidence type="ECO:0000256" key="2">
    <source>
        <dbReference type="ARBA" id="ARBA00023012"/>
    </source>
</evidence>
<dbReference type="InterPro" id="IPR001867">
    <property type="entry name" value="OmpR/PhoB-type_DNA-bd"/>
</dbReference>
<organism evidence="10 11">
    <name type="scientific">Candidatus Nitrospira nitrificans</name>
    <dbReference type="NCBI Taxonomy" id="1742973"/>
    <lineage>
        <taxon>Bacteria</taxon>
        <taxon>Pseudomonadati</taxon>
        <taxon>Nitrospirota</taxon>
        <taxon>Nitrospiria</taxon>
        <taxon>Nitrospirales</taxon>
        <taxon>Nitrospiraceae</taxon>
        <taxon>Nitrospira</taxon>
    </lineage>
</organism>
<feature type="domain" description="Response regulatory" evidence="8">
    <location>
        <begin position="2"/>
        <end position="116"/>
    </location>
</feature>
<dbReference type="PROSITE" id="PS50110">
    <property type="entry name" value="RESPONSE_REGULATORY"/>
    <property type="match status" value="1"/>
</dbReference>
<dbReference type="SMART" id="SM00862">
    <property type="entry name" value="Trans_reg_C"/>
    <property type="match status" value="1"/>
</dbReference>
<reference evidence="11" key="1">
    <citation type="submission" date="2015-10" db="EMBL/GenBank/DDBJ databases">
        <authorList>
            <person name="Luecker S."/>
            <person name="Luecker S."/>
        </authorList>
    </citation>
    <scope>NUCLEOTIDE SEQUENCE [LARGE SCALE GENOMIC DNA]</scope>
</reference>
<dbReference type="GO" id="GO:0000156">
    <property type="term" value="F:phosphorelay response regulator activity"/>
    <property type="evidence" value="ECO:0007669"/>
    <property type="project" value="TreeGrafter"/>
</dbReference>
<dbReference type="CDD" id="cd00383">
    <property type="entry name" value="trans_reg_C"/>
    <property type="match status" value="1"/>
</dbReference>
<dbReference type="InterPro" id="IPR039420">
    <property type="entry name" value="WalR-like"/>
</dbReference>
<evidence type="ECO:0000313" key="11">
    <source>
        <dbReference type="Proteomes" id="UP000198736"/>
    </source>
</evidence>
<evidence type="ECO:0000256" key="1">
    <source>
        <dbReference type="ARBA" id="ARBA00022553"/>
    </source>
</evidence>
<evidence type="ECO:0000256" key="6">
    <source>
        <dbReference type="PROSITE-ProRule" id="PRU00169"/>
    </source>
</evidence>
<dbReference type="SUPFAM" id="SSF52172">
    <property type="entry name" value="CheY-like"/>
    <property type="match status" value="1"/>
</dbReference>
<dbReference type="InterPro" id="IPR001789">
    <property type="entry name" value="Sig_transdc_resp-reg_receiver"/>
</dbReference>
<keyword evidence="2" id="KW-0902">Two-component regulatory system</keyword>
<dbReference type="OrthoDB" id="9790442at2"/>
<dbReference type="RefSeq" id="WP_090895363.1">
    <property type="nucleotide sequence ID" value="NZ_CZPZ01000006.1"/>
</dbReference>
<dbReference type="GO" id="GO:0005829">
    <property type="term" value="C:cytosol"/>
    <property type="evidence" value="ECO:0007669"/>
    <property type="project" value="TreeGrafter"/>
</dbReference>
<evidence type="ECO:0000259" key="8">
    <source>
        <dbReference type="PROSITE" id="PS50110"/>
    </source>
</evidence>
<dbReference type="STRING" id="1742973.COMA2_140111"/>
<dbReference type="GO" id="GO:0000976">
    <property type="term" value="F:transcription cis-regulatory region binding"/>
    <property type="evidence" value="ECO:0007669"/>
    <property type="project" value="TreeGrafter"/>
</dbReference>
<dbReference type="EMBL" id="CZPZ01000006">
    <property type="protein sequence ID" value="CUS33855.1"/>
    <property type="molecule type" value="Genomic_DNA"/>
</dbReference>
<dbReference type="GO" id="GO:0032993">
    <property type="term" value="C:protein-DNA complex"/>
    <property type="evidence" value="ECO:0007669"/>
    <property type="project" value="TreeGrafter"/>
</dbReference>
<dbReference type="AlphaFoldDB" id="A0A0S4L9H3"/>
<dbReference type="Gene3D" id="6.10.250.690">
    <property type="match status" value="1"/>
</dbReference>
<gene>
    <name evidence="10" type="primary">cusR</name>
    <name evidence="10" type="ORF">COMA2_140111</name>
</gene>
<dbReference type="SMART" id="SM00448">
    <property type="entry name" value="REC"/>
    <property type="match status" value="1"/>
</dbReference>
<evidence type="ECO:0000256" key="3">
    <source>
        <dbReference type="ARBA" id="ARBA00023015"/>
    </source>
</evidence>